<feature type="domain" description="L-arabinose isomerase central" evidence="9">
    <location>
        <begin position="176"/>
        <end position="322"/>
    </location>
</feature>
<evidence type="ECO:0000256" key="4">
    <source>
        <dbReference type="ARBA" id="ARBA00023235"/>
    </source>
</evidence>
<dbReference type="NCBIfam" id="NF002795">
    <property type="entry name" value="PRK02929.1"/>
    <property type="match status" value="1"/>
</dbReference>
<dbReference type="SUPFAM" id="SSF53743">
    <property type="entry name" value="FucI/AraA N-terminal and middle domains"/>
    <property type="match status" value="1"/>
</dbReference>
<evidence type="ECO:0000313" key="10">
    <source>
        <dbReference type="EMBL" id="PTM57950.1"/>
    </source>
</evidence>
<dbReference type="Proteomes" id="UP000241639">
    <property type="component" value="Unassembled WGS sequence"/>
</dbReference>
<organism evidence="10 11">
    <name type="scientific">Desmospora activa DSM 45169</name>
    <dbReference type="NCBI Taxonomy" id="1121389"/>
    <lineage>
        <taxon>Bacteria</taxon>
        <taxon>Bacillati</taxon>
        <taxon>Bacillota</taxon>
        <taxon>Bacilli</taxon>
        <taxon>Bacillales</taxon>
        <taxon>Thermoactinomycetaceae</taxon>
        <taxon>Desmospora</taxon>
    </lineage>
</organism>
<dbReference type="SUPFAM" id="SSF50443">
    <property type="entry name" value="FucI/AraA C-terminal domain-like"/>
    <property type="match status" value="1"/>
</dbReference>
<keyword evidence="11" id="KW-1185">Reference proteome</keyword>
<name>A0A2T4Z7T9_9BACL</name>
<dbReference type="RefSeq" id="WP_107724812.1">
    <property type="nucleotide sequence ID" value="NZ_PZZP01000001.1"/>
</dbReference>
<feature type="domain" description="L-arabinose isomerase N-terminal" evidence="7">
    <location>
        <begin position="6"/>
        <end position="169"/>
    </location>
</feature>
<comment type="caution">
    <text evidence="10">The sequence shown here is derived from an EMBL/GenBank/DDBJ whole genome shotgun (WGS) entry which is preliminary data.</text>
</comment>
<dbReference type="GO" id="GO:0008733">
    <property type="term" value="F:L-arabinose isomerase activity"/>
    <property type="evidence" value="ECO:0007669"/>
    <property type="project" value="UniProtKB-UniRule"/>
</dbReference>
<keyword evidence="4 6" id="KW-0413">Isomerase</keyword>
<protein>
    <recommendedName>
        <fullName evidence="6">L-arabinose isomerase</fullName>
        <ecNumber evidence="6">5.3.1.4</ecNumber>
    </recommendedName>
</protein>
<keyword evidence="5 6" id="KW-0119">Carbohydrate metabolism</keyword>
<sequence>MLTKSYEFWFVTGSQHLYGEEALAKVEQHSRQITAGLLHADAIPFPIVFKQVLTTPEEIVNLCIEANADENCAGLITWMHTFSPAKMWIAGLSELRKPLLHLHTQFYRDIPWDRIDMDFMNLHQSAHGDREYGFMGTRLGLARKVVVGHWEDEAVKKRIGGWMRTAVTVCAGKQLKVARFGDNMRHVAVTEGDKVEAQIRFGWSVNGFGVGDLVARINDITDAVVKELFAEYQELYDLPAEAHEDGPIRDSILEQARIELGLKAFLQEGGFHAFTTTFEDLHGMKQLPGLAVQRLMGEGYGFGGEGDWRTAALVRMMKTIAANEGTSFMEDYTYHLEPGNEMILGAHMLEVCPTIAADRPRVAVHPLSIGGKGDPARLIFNGRSGPAINASLVELGGRFRLVINEVDALKPEQAMPHLPVARVLWKPQPSLSESAEAWIYAGGAHHTVFSYVVTTEQLLDWAEMVGIEAVVIDKHTSLPSFRNQLKWNDLHYRLR</sequence>
<dbReference type="PANTHER" id="PTHR38464">
    <property type="entry name" value="L-ARABINOSE ISOMERASE"/>
    <property type="match status" value="1"/>
</dbReference>
<comment type="pathway">
    <text evidence="6">Carbohydrate degradation; L-arabinose degradation via L-ribulose; D-xylulose 5-phosphate from L-arabinose (bacterial route): step 1/3.</text>
</comment>
<dbReference type="GO" id="GO:0030145">
    <property type="term" value="F:manganese ion binding"/>
    <property type="evidence" value="ECO:0007669"/>
    <property type="project" value="UniProtKB-UniRule"/>
</dbReference>
<evidence type="ECO:0000259" key="7">
    <source>
        <dbReference type="Pfam" id="PF02610"/>
    </source>
</evidence>
<feature type="binding site" evidence="6">
    <location>
        <position position="330"/>
    </location>
    <ligand>
        <name>Mn(2+)</name>
        <dbReference type="ChEBI" id="CHEBI:29035"/>
    </ligand>
</feature>
<evidence type="ECO:0000313" key="11">
    <source>
        <dbReference type="Proteomes" id="UP000241639"/>
    </source>
</evidence>
<evidence type="ECO:0000259" key="8">
    <source>
        <dbReference type="Pfam" id="PF11762"/>
    </source>
</evidence>
<proteinExistence type="inferred from homology"/>
<evidence type="ECO:0000256" key="5">
    <source>
        <dbReference type="ARBA" id="ARBA00023277"/>
    </source>
</evidence>
<dbReference type="HAMAP" id="MF_00519">
    <property type="entry name" value="Arabinose_Isome"/>
    <property type="match status" value="1"/>
</dbReference>
<dbReference type="OrthoDB" id="9765600at2"/>
<accession>A0A2T4Z7T9</accession>
<keyword evidence="2 6" id="KW-0054">Arabinose catabolism</keyword>
<dbReference type="UniPathway" id="UPA00145">
    <property type="reaction ID" value="UER00565"/>
</dbReference>
<dbReference type="PIRSF" id="PIRSF001478">
    <property type="entry name" value="L-ara_isomerase"/>
    <property type="match status" value="1"/>
</dbReference>
<dbReference type="InterPro" id="IPR003762">
    <property type="entry name" value="Lara_isomerase"/>
</dbReference>
<evidence type="ECO:0000256" key="2">
    <source>
        <dbReference type="ARBA" id="ARBA00022935"/>
    </source>
</evidence>
<evidence type="ECO:0000256" key="6">
    <source>
        <dbReference type="HAMAP-Rule" id="MF_00519"/>
    </source>
</evidence>
<feature type="binding site" evidence="6">
    <location>
        <position position="347"/>
    </location>
    <ligand>
        <name>Mn(2+)</name>
        <dbReference type="ChEBI" id="CHEBI:29035"/>
    </ligand>
</feature>
<dbReference type="CDD" id="cd03557">
    <property type="entry name" value="L-arabinose_isomerase"/>
    <property type="match status" value="1"/>
</dbReference>
<dbReference type="InterPro" id="IPR024664">
    <property type="entry name" value="Ara_Isoase_C"/>
</dbReference>
<dbReference type="EC" id="5.3.1.4" evidence="6"/>
<dbReference type="InterPro" id="IPR055390">
    <property type="entry name" value="AraA_central"/>
</dbReference>
<gene>
    <name evidence="6" type="primary">araA</name>
    <name evidence="10" type="ORF">C8J48_0519</name>
</gene>
<dbReference type="Gene3D" id="3.40.50.10940">
    <property type="match status" value="1"/>
</dbReference>
<dbReference type="InterPro" id="IPR004216">
    <property type="entry name" value="Fuc/Ara_isomerase_C"/>
</dbReference>
<comment type="catalytic activity">
    <reaction evidence="6">
        <text>beta-L-arabinopyranose = L-ribulose</text>
        <dbReference type="Rhea" id="RHEA:14821"/>
        <dbReference type="ChEBI" id="CHEBI:16880"/>
        <dbReference type="ChEBI" id="CHEBI:40886"/>
        <dbReference type="EC" id="5.3.1.4"/>
    </reaction>
</comment>
<evidence type="ECO:0000259" key="9">
    <source>
        <dbReference type="Pfam" id="PF24856"/>
    </source>
</evidence>
<keyword evidence="1 6" id="KW-0479">Metal-binding</keyword>
<comment type="similarity">
    <text evidence="6">Belongs to the arabinose isomerase family.</text>
</comment>
<feature type="binding site" evidence="6">
    <location>
        <position position="446"/>
    </location>
    <ligand>
        <name>Mn(2+)</name>
        <dbReference type="ChEBI" id="CHEBI:29035"/>
    </ligand>
</feature>
<dbReference type="Pfam" id="PF24856">
    <property type="entry name" value="AraA_central"/>
    <property type="match status" value="1"/>
</dbReference>
<evidence type="ECO:0000256" key="1">
    <source>
        <dbReference type="ARBA" id="ARBA00022723"/>
    </source>
</evidence>
<dbReference type="Pfam" id="PF02610">
    <property type="entry name" value="AraA_N"/>
    <property type="match status" value="1"/>
</dbReference>
<evidence type="ECO:0000256" key="3">
    <source>
        <dbReference type="ARBA" id="ARBA00023211"/>
    </source>
</evidence>
<feature type="domain" description="L-arabinose isomerase C-terminal" evidence="8">
    <location>
        <begin position="325"/>
        <end position="468"/>
    </location>
</feature>
<dbReference type="EMBL" id="PZZP01000001">
    <property type="protein sequence ID" value="PTM57950.1"/>
    <property type="molecule type" value="Genomic_DNA"/>
</dbReference>
<dbReference type="AlphaFoldDB" id="A0A2T4Z7T9"/>
<dbReference type="InterPro" id="IPR038583">
    <property type="entry name" value="AraA_N_sf"/>
</dbReference>
<dbReference type="InterPro" id="IPR055389">
    <property type="entry name" value="AraA_N"/>
</dbReference>
<comment type="function">
    <text evidence="6">Catalyzes the conversion of L-arabinose to L-ribulose.</text>
</comment>
<feature type="binding site" evidence="6">
    <location>
        <position position="305"/>
    </location>
    <ligand>
        <name>Mn(2+)</name>
        <dbReference type="ChEBI" id="CHEBI:29035"/>
    </ligand>
</feature>
<comment type="cofactor">
    <cofactor evidence="6">
        <name>Mn(2+)</name>
        <dbReference type="ChEBI" id="CHEBI:29035"/>
    </cofactor>
    <text evidence="6">Binds 1 Mn(2+) ion per subunit.</text>
</comment>
<dbReference type="GO" id="GO:0005829">
    <property type="term" value="C:cytosol"/>
    <property type="evidence" value="ECO:0007669"/>
    <property type="project" value="TreeGrafter"/>
</dbReference>
<dbReference type="Pfam" id="PF11762">
    <property type="entry name" value="Arabinose_Iso_C"/>
    <property type="match status" value="1"/>
</dbReference>
<dbReference type="PANTHER" id="PTHR38464:SF1">
    <property type="entry name" value="L-ARABINOSE ISOMERASE"/>
    <property type="match status" value="1"/>
</dbReference>
<keyword evidence="3 6" id="KW-0464">Manganese</keyword>
<dbReference type="InterPro" id="IPR009015">
    <property type="entry name" value="Fucose_isomerase_N/cen_sf"/>
</dbReference>
<reference evidence="10 11" key="1">
    <citation type="submission" date="2018-04" db="EMBL/GenBank/DDBJ databases">
        <title>Genomic Encyclopedia of Archaeal and Bacterial Type Strains, Phase II (KMG-II): from individual species to whole genera.</title>
        <authorList>
            <person name="Goeker M."/>
        </authorList>
    </citation>
    <scope>NUCLEOTIDE SEQUENCE [LARGE SCALE GENOMIC DNA]</scope>
    <source>
        <strain evidence="10 11">DSM 45169</strain>
    </source>
</reference>
<dbReference type="GO" id="GO:0019569">
    <property type="term" value="P:L-arabinose catabolic process to D-xylulose 5-phosphate"/>
    <property type="evidence" value="ECO:0007669"/>
    <property type="project" value="UniProtKB-UniRule"/>
</dbReference>